<protein>
    <submittedName>
        <fullName evidence="1">Csh2 family CRISPR-associated protein</fullName>
    </submittedName>
</protein>
<dbReference type="Pfam" id="PF05107">
    <property type="entry name" value="Cas_Cas7"/>
    <property type="match status" value="1"/>
</dbReference>
<dbReference type="AlphaFoldDB" id="A0A0L6W2B1"/>
<evidence type="ECO:0000313" key="2">
    <source>
        <dbReference type="Proteomes" id="UP000037175"/>
    </source>
</evidence>
<sequence length="315" mass="35779">MSELIKNNSDILFIYDAKLCNPNGDPDDENRPRMDYEKEINLVSDVRLKRYIRDYLQDKGKEIFVTKVDDRTVDATTRLKILLKKDEITKDDIPAILEKLVDVRLFGATMTIKANDGGGSSGSSITFTGPVQFNWGYSLNRVELIESSAITSRFSSNEGNEQGTIGRDYRLYYSLIAFHGIVSARRATYTKLETETLEQLDEALVKAIPLAATRSKIGQYPCLYLRVEYIDNQTFLGDLRNYIEVYPKTGLRDRKDLQLEIGSLVSLLKSRKEKVNQVKLYMNPELNTHVNGKPTKTDKALVDAIGVEKVFVIKD</sequence>
<proteinExistence type="predicted"/>
<comment type="caution">
    <text evidence="1">The sequence shown here is derived from an EMBL/GenBank/DDBJ whole genome shotgun (WGS) entry which is preliminary data.</text>
</comment>
<dbReference type="InterPro" id="IPR013419">
    <property type="entry name" value="CRISPR-assoc_prot_Cas7/Csh2"/>
</dbReference>
<keyword evidence="2" id="KW-1185">Reference proteome</keyword>
<dbReference type="NCBIfam" id="TIGR01595">
    <property type="entry name" value="cas_CT1132"/>
    <property type="match status" value="1"/>
</dbReference>
<dbReference type="Proteomes" id="UP000037175">
    <property type="component" value="Unassembled WGS sequence"/>
</dbReference>
<organism evidence="1 2">
    <name type="scientific">Thermincola ferriacetica</name>
    <dbReference type="NCBI Taxonomy" id="281456"/>
    <lineage>
        <taxon>Bacteria</taxon>
        <taxon>Bacillati</taxon>
        <taxon>Bacillota</taxon>
        <taxon>Clostridia</taxon>
        <taxon>Eubacteriales</taxon>
        <taxon>Thermincolaceae</taxon>
        <taxon>Thermincola</taxon>
    </lineage>
</organism>
<gene>
    <name evidence="1" type="ORF">Tfer_1757</name>
</gene>
<evidence type="ECO:0000313" key="1">
    <source>
        <dbReference type="EMBL" id="KNZ69513.1"/>
    </source>
</evidence>
<reference evidence="2" key="1">
    <citation type="submission" date="2015-07" db="EMBL/GenBank/DDBJ databases">
        <title>Complete Genome of Thermincola ferriacetica strain Z-0001T.</title>
        <authorList>
            <person name="Lusk B."/>
            <person name="Badalamenti J.P."/>
            <person name="Parameswaran P."/>
            <person name="Bond D.R."/>
            <person name="Torres C.I."/>
        </authorList>
    </citation>
    <scope>NUCLEOTIDE SEQUENCE [LARGE SCALE GENOMIC DNA]</scope>
    <source>
        <strain evidence="2">Z-0001</strain>
    </source>
</reference>
<dbReference type="EMBL" id="LGTE01000011">
    <property type="protein sequence ID" value="KNZ69513.1"/>
    <property type="molecule type" value="Genomic_DNA"/>
</dbReference>
<accession>A0A0L6W2B1</accession>
<dbReference type="GO" id="GO:0043571">
    <property type="term" value="P:maintenance of CRISPR repeat elements"/>
    <property type="evidence" value="ECO:0007669"/>
    <property type="project" value="InterPro"/>
</dbReference>
<dbReference type="RefSeq" id="WP_052217990.1">
    <property type="nucleotide sequence ID" value="NZ_LGTE01000011.1"/>
</dbReference>
<dbReference type="InterPro" id="IPR006482">
    <property type="entry name" value="Cas7_Csh2/Csh2"/>
</dbReference>
<dbReference type="NCBIfam" id="TIGR02590">
    <property type="entry name" value="cas_Csh2"/>
    <property type="match status" value="1"/>
</dbReference>
<name>A0A0L6W2B1_9FIRM</name>
<dbReference type="PATRIC" id="fig|281456.6.peg.1847"/>